<evidence type="ECO:0000313" key="5">
    <source>
        <dbReference type="Proteomes" id="UP001046870"/>
    </source>
</evidence>
<accession>A0A9D3THN2</accession>
<dbReference type="Pfam" id="PF00619">
    <property type="entry name" value="CARD"/>
    <property type="match status" value="1"/>
</dbReference>
<dbReference type="AlphaFoldDB" id="A0A9D3THN2"/>
<name>A0A9D3THN2_MEGAT</name>
<evidence type="ECO:0000313" key="4">
    <source>
        <dbReference type="EMBL" id="KAG7492235.1"/>
    </source>
</evidence>
<protein>
    <recommendedName>
        <fullName evidence="6">CARD domain-containing protein</fullName>
    </recommendedName>
</protein>
<dbReference type="OrthoDB" id="10058437at2759"/>
<dbReference type="Gene3D" id="1.10.533.10">
    <property type="entry name" value="Death Domain, Fas"/>
    <property type="match status" value="2"/>
</dbReference>
<dbReference type="Proteomes" id="UP001046870">
    <property type="component" value="Chromosome 1"/>
</dbReference>
<proteinExistence type="predicted"/>
<feature type="compositionally biased region" description="Basic and acidic residues" evidence="1">
    <location>
        <begin position="292"/>
        <end position="317"/>
    </location>
</feature>
<feature type="compositionally biased region" description="Basic and acidic residues" evidence="1">
    <location>
        <begin position="223"/>
        <end position="233"/>
    </location>
</feature>
<feature type="compositionally biased region" description="Acidic residues" evidence="1">
    <location>
        <begin position="185"/>
        <end position="196"/>
    </location>
</feature>
<evidence type="ECO:0000259" key="2">
    <source>
        <dbReference type="PROSITE" id="PS50209"/>
    </source>
</evidence>
<dbReference type="InterPro" id="IPR004020">
    <property type="entry name" value="DAPIN"/>
</dbReference>
<feature type="region of interest" description="Disordered" evidence="1">
    <location>
        <begin position="185"/>
        <end position="323"/>
    </location>
</feature>
<dbReference type="InterPro" id="IPR001315">
    <property type="entry name" value="CARD"/>
</dbReference>
<feature type="domain" description="Pyrin" evidence="3">
    <location>
        <begin position="1"/>
        <end position="93"/>
    </location>
</feature>
<evidence type="ECO:0008006" key="6">
    <source>
        <dbReference type="Google" id="ProtNLM"/>
    </source>
</evidence>
<sequence>MTQIITLDELLLNALQDLEQKDFKLFKWHLCQNVLLEFEPFRKACLEDVEREDTVTKMMERYLREGALTVAIAILRKMNQNDLAEKLEEEKNKLPPTPVREKTVVTADRIIAKHNLRLMKRVKVVDRIAKILLSKGFIQSEMYSKICSASTSIEKIWYLMKALNAGGSSAKSAFIDTLNEMEPSLLEDQDEGDGDIESSHEKEESEAQQEEKEGGKKSPIFKFWEKSNTKQEELAEQVENTPKEETDSDQKGETEVDPLTLSNSKSGLLSFGIGKFNKQSTPKTVPQVSEEEDKKDMPKDVQTKGEKEEASRVDNKAKVSSKL</sequence>
<dbReference type="CDD" id="cd08321">
    <property type="entry name" value="Pyrin_ASC-like"/>
    <property type="match status" value="1"/>
</dbReference>
<dbReference type="PROSITE" id="PS50824">
    <property type="entry name" value="DAPIN"/>
    <property type="match status" value="1"/>
</dbReference>
<comment type="caution">
    <text evidence="4">The sequence shown here is derived from an EMBL/GenBank/DDBJ whole genome shotgun (WGS) entry which is preliminary data.</text>
</comment>
<dbReference type="EMBL" id="JAFDVH010000001">
    <property type="protein sequence ID" value="KAG7492235.1"/>
    <property type="molecule type" value="Genomic_DNA"/>
</dbReference>
<feature type="compositionally biased region" description="Polar residues" evidence="1">
    <location>
        <begin position="277"/>
        <end position="287"/>
    </location>
</feature>
<dbReference type="Pfam" id="PF02758">
    <property type="entry name" value="PYRIN"/>
    <property type="match status" value="1"/>
</dbReference>
<dbReference type="InterPro" id="IPR011029">
    <property type="entry name" value="DEATH-like_dom_sf"/>
</dbReference>
<gene>
    <name evidence="4" type="ORF">MATL_G00011660</name>
</gene>
<feature type="compositionally biased region" description="Basic and acidic residues" evidence="1">
    <location>
        <begin position="241"/>
        <end position="254"/>
    </location>
</feature>
<reference evidence="4" key="1">
    <citation type="submission" date="2021-01" db="EMBL/GenBank/DDBJ databases">
        <authorList>
            <person name="Zahm M."/>
            <person name="Roques C."/>
            <person name="Cabau C."/>
            <person name="Klopp C."/>
            <person name="Donnadieu C."/>
            <person name="Jouanno E."/>
            <person name="Lampietro C."/>
            <person name="Louis A."/>
            <person name="Herpin A."/>
            <person name="Echchiki A."/>
            <person name="Berthelot C."/>
            <person name="Parey E."/>
            <person name="Roest-Crollius H."/>
            <person name="Braasch I."/>
            <person name="Postlethwait J."/>
            <person name="Bobe J."/>
            <person name="Montfort J."/>
            <person name="Bouchez O."/>
            <person name="Begum T."/>
            <person name="Mejri S."/>
            <person name="Adams A."/>
            <person name="Chen W.-J."/>
            <person name="Guiguen Y."/>
        </authorList>
    </citation>
    <scope>NUCLEOTIDE SEQUENCE</scope>
    <source>
        <strain evidence="4">YG-15Mar2019-1</strain>
        <tissue evidence="4">Brain</tissue>
    </source>
</reference>
<feature type="compositionally biased region" description="Basic and acidic residues" evidence="1">
    <location>
        <begin position="197"/>
        <end position="216"/>
    </location>
</feature>
<feature type="domain" description="CARD" evidence="2">
    <location>
        <begin position="103"/>
        <end position="193"/>
    </location>
</feature>
<evidence type="ECO:0000256" key="1">
    <source>
        <dbReference type="SAM" id="MobiDB-lite"/>
    </source>
</evidence>
<dbReference type="PROSITE" id="PS50209">
    <property type="entry name" value="CARD"/>
    <property type="match status" value="1"/>
</dbReference>
<evidence type="ECO:0000259" key="3">
    <source>
        <dbReference type="PROSITE" id="PS50824"/>
    </source>
</evidence>
<dbReference type="GO" id="GO:0042981">
    <property type="term" value="P:regulation of apoptotic process"/>
    <property type="evidence" value="ECO:0007669"/>
    <property type="project" value="InterPro"/>
</dbReference>
<dbReference type="SMART" id="SM01289">
    <property type="entry name" value="PYRIN"/>
    <property type="match status" value="1"/>
</dbReference>
<dbReference type="SUPFAM" id="SSF47986">
    <property type="entry name" value="DEATH domain"/>
    <property type="match status" value="2"/>
</dbReference>
<organism evidence="4 5">
    <name type="scientific">Megalops atlanticus</name>
    <name type="common">Tarpon</name>
    <name type="synonym">Clupea gigantea</name>
    <dbReference type="NCBI Taxonomy" id="7932"/>
    <lineage>
        <taxon>Eukaryota</taxon>
        <taxon>Metazoa</taxon>
        <taxon>Chordata</taxon>
        <taxon>Craniata</taxon>
        <taxon>Vertebrata</taxon>
        <taxon>Euteleostomi</taxon>
        <taxon>Actinopterygii</taxon>
        <taxon>Neopterygii</taxon>
        <taxon>Teleostei</taxon>
        <taxon>Elopiformes</taxon>
        <taxon>Megalopidae</taxon>
        <taxon>Megalops</taxon>
    </lineage>
</organism>
<keyword evidence="5" id="KW-1185">Reference proteome</keyword>